<dbReference type="AlphaFoldDB" id="A0A5E4M7X6"/>
<evidence type="ECO:0000313" key="2">
    <source>
        <dbReference type="EMBL" id="VVC27453.1"/>
    </source>
</evidence>
<keyword evidence="1" id="KW-0812">Transmembrane</keyword>
<accession>A0A5E4M7X6</accession>
<organism evidence="2 3">
    <name type="scientific">Cinara cedri</name>
    <dbReference type="NCBI Taxonomy" id="506608"/>
    <lineage>
        <taxon>Eukaryota</taxon>
        <taxon>Metazoa</taxon>
        <taxon>Ecdysozoa</taxon>
        <taxon>Arthropoda</taxon>
        <taxon>Hexapoda</taxon>
        <taxon>Insecta</taxon>
        <taxon>Pterygota</taxon>
        <taxon>Neoptera</taxon>
        <taxon>Paraneoptera</taxon>
        <taxon>Hemiptera</taxon>
        <taxon>Sternorrhyncha</taxon>
        <taxon>Aphidomorpha</taxon>
        <taxon>Aphidoidea</taxon>
        <taxon>Aphididae</taxon>
        <taxon>Lachninae</taxon>
        <taxon>Cinara</taxon>
    </lineage>
</organism>
<evidence type="ECO:0000256" key="1">
    <source>
        <dbReference type="SAM" id="Phobius"/>
    </source>
</evidence>
<proteinExistence type="predicted"/>
<protein>
    <submittedName>
        <fullName evidence="2">Uncharacterized protein</fullName>
    </submittedName>
</protein>
<evidence type="ECO:0000313" key="3">
    <source>
        <dbReference type="Proteomes" id="UP000325440"/>
    </source>
</evidence>
<sequence>MFKLKPKSKFMLSVGEEGTILLYFQNDTLHKRYFIKNKNSNAISDLKSCLAADKKAPLYLILNHQDQSYALQSIPGVNRISAYLSIKTKMEHFADNHDINSAFLIEKPSKFDQNWYYLVILSRAKHLIDYWLNVFIEIGSNFKGILMLPMEMSNIAQKILNKNSNGWKIMVTATKTGGYRQVVMKNNKMVFTRLVPFTDDDLPGIIAGGIYQEVQNTIQSLTKFDFKRGDLIDLCIVVQEDIKASLSVINFSESSVSMFTPYELSKLLKLELAISEKDKFCDTIILFHSSKNKPVAIFNTKETKEFYLFNSFYLNSPRFFPFFILTLVVVNVSLIKVFLINIRNYKSA</sequence>
<keyword evidence="3" id="KW-1185">Reference proteome</keyword>
<name>A0A5E4M7X6_9HEMI</name>
<gene>
    <name evidence="2" type="ORF">CINCED_3A009470</name>
</gene>
<keyword evidence="1" id="KW-0472">Membrane</keyword>
<feature type="transmembrane region" description="Helical" evidence="1">
    <location>
        <begin position="319"/>
        <end position="339"/>
    </location>
</feature>
<dbReference type="EMBL" id="CABPRJ010000120">
    <property type="protein sequence ID" value="VVC27453.1"/>
    <property type="molecule type" value="Genomic_DNA"/>
</dbReference>
<dbReference type="OrthoDB" id="6411206at2759"/>
<reference evidence="2 3" key="1">
    <citation type="submission" date="2019-08" db="EMBL/GenBank/DDBJ databases">
        <authorList>
            <person name="Alioto T."/>
            <person name="Alioto T."/>
            <person name="Gomez Garrido J."/>
        </authorList>
    </citation>
    <scope>NUCLEOTIDE SEQUENCE [LARGE SCALE GENOMIC DNA]</scope>
</reference>
<dbReference type="Proteomes" id="UP000325440">
    <property type="component" value="Unassembled WGS sequence"/>
</dbReference>
<keyword evidence="1" id="KW-1133">Transmembrane helix</keyword>